<evidence type="ECO:0000313" key="16">
    <source>
        <dbReference type="EMBL" id="KAJ7968428.1"/>
    </source>
</evidence>
<dbReference type="Pfam" id="PF07714">
    <property type="entry name" value="PK_Tyr_Ser-Thr"/>
    <property type="match status" value="2"/>
</dbReference>
<comment type="catalytic activity">
    <reaction evidence="10">
        <text>L-threonyl-[protein] + ATP = O-phospho-L-threonyl-[protein] + ADP + H(+)</text>
        <dbReference type="Rhea" id="RHEA:46608"/>
        <dbReference type="Rhea" id="RHEA-COMP:11060"/>
        <dbReference type="Rhea" id="RHEA-COMP:11605"/>
        <dbReference type="ChEBI" id="CHEBI:15378"/>
        <dbReference type="ChEBI" id="CHEBI:30013"/>
        <dbReference type="ChEBI" id="CHEBI:30616"/>
        <dbReference type="ChEBI" id="CHEBI:61977"/>
        <dbReference type="ChEBI" id="CHEBI:456216"/>
        <dbReference type="EC" id="2.7.11.1"/>
    </reaction>
</comment>
<organism evidence="16 17">
    <name type="scientific">Quillaja saponaria</name>
    <name type="common">Soap bark tree</name>
    <dbReference type="NCBI Taxonomy" id="32244"/>
    <lineage>
        <taxon>Eukaryota</taxon>
        <taxon>Viridiplantae</taxon>
        <taxon>Streptophyta</taxon>
        <taxon>Embryophyta</taxon>
        <taxon>Tracheophyta</taxon>
        <taxon>Spermatophyta</taxon>
        <taxon>Magnoliopsida</taxon>
        <taxon>eudicotyledons</taxon>
        <taxon>Gunneridae</taxon>
        <taxon>Pentapetalae</taxon>
        <taxon>rosids</taxon>
        <taxon>fabids</taxon>
        <taxon>Fabales</taxon>
        <taxon>Quillajaceae</taxon>
        <taxon>Quillaja</taxon>
    </lineage>
</organism>
<evidence type="ECO:0000256" key="4">
    <source>
        <dbReference type="ARBA" id="ARBA00022729"/>
    </source>
</evidence>
<evidence type="ECO:0000256" key="8">
    <source>
        <dbReference type="ARBA" id="ARBA00023157"/>
    </source>
</evidence>
<evidence type="ECO:0000256" key="9">
    <source>
        <dbReference type="ARBA" id="ARBA00023180"/>
    </source>
</evidence>
<dbReference type="PANTHER" id="PTHR32444:SF118">
    <property type="entry name" value="OS09G0551150 PROTEIN"/>
    <property type="match status" value="1"/>
</dbReference>
<dbReference type="FunFam" id="3.30.200.20:FF:000195">
    <property type="entry name" value="G-type lectin S-receptor-like serine/threonine-protein kinase"/>
    <property type="match status" value="1"/>
</dbReference>
<proteinExistence type="predicted"/>
<keyword evidence="13" id="KW-1133">Transmembrane helix</keyword>
<feature type="domain" description="Bulb-type lectin" evidence="15">
    <location>
        <begin position="1"/>
        <end position="38"/>
    </location>
</feature>
<comment type="caution">
    <text evidence="16">The sequence shown here is derived from an EMBL/GenBank/DDBJ whole genome shotgun (WGS) entry which is preliminary data.</text>
</comment>
<protein>
    <recommendedName>
        <fullName evidence="1">non-specific serine/threonine protein kinase</fullName>
        <ecNumber evidence="1">2.7.11.1</ecNumber>
    </recommendedName>
</protein>
<dbReference type="InterPro" id="IPR000719">
    <property type="entry name" value="Prot_kinase_dom"/>
</dbReference>
<keyword evidence="6 16" id="KW-0418">Kinase</keyword>
<dbReference type="PROSITE" id="PS00107">
    <property type="entry name" value="PROTEIN_KINASE_ATP"/>
    <property type="match status" value="1"/>
</dbReference>
<dbReference type="GO" id="GO:0005524">
    <property type="term" value="F:ATP binding"/>
    <property type="evidence" value="ECO:0007669"/>
    <property type="project" value="UniProtKB-UniRule"/>
</dbReference>
<keyword evidence="5 12" id="KW-0547">Nucleotide-binding</keyword>
<evidence type="ECO:0000256" key="5">
    <source>
        <dbReference type="ARBA" id="ARBA00022741"/>
    </source>
</evidence>
<feature type="transmembrane region" description="Helical" evidence="13">
    <location>
        <begin position="248"/>
        <end position="272"/>
    </location>
</feature>
<reference evidence="16" key="1">
    <citation type="journal article" date="2023" name="Science">
        <title>Elucidation of the pathway for biosynthesis of saponin adjuvants from the soapbark tree.</title>
        <authorList>
            <person name="Reed J."/>
            <person name="Orme A."/>
            <person name="El-Demerdash A."/>
            <person name="Owen C."/>
            <person name="Martin L.B.B."/>
            <person name="Misra R.C."/>
            <person name="Kikuchi S."/>
            <person name="Rejzek M."/>
            <person name="Martin A.C."/>
            <person name="Harkess A."/>
            <person name="Leebens-Mack J."/>
            <person name="Louveau T."/>
            <person name="Stephenson M.J."/>
            <person name="Osbourn A."/>
        </authorList>
    </citation>
    <scope>NUCLEOTIDE SEQUENCE</scope>
    <source>
        <strain evidence="16">S10</strain>
    </source>
</reference>
<keyword evidence="17" id="KW-1185">Reference proteome</keyword>
<dbReference type="GO" id="GO:0048544">
    <property type="term" value="P:recognition of pollen"/>
    <property type="evidence" value="ECO:0007669"/>
    <property type="project" value="InterPro"/>
</dbReference>
<accession>A0AAD7PUI8</accession>
<dbReference type="EC" id="2.7.11.1" evidence="1"/>
<sequence length="482" mass="54998">MWSSNSSQAAKKPIAQLLDSRNFVLKDGDGNSQDYLWLSFDYPFDTLLPGMKLGWNLRNGLNRHWTSWKSSVDRSSVDYTYSMDNRGIPQLIIRKGTTKVFRSGPWYGERLIRDPGLAENPVIKPNLVYNDADVYYSYEINGNITSRFVVSPTGYVRHITWSAQHSEWNPILNVVEDQCDVYDRMVFATYRMPKYIIRGSGSGCVKWFGDLIGKREVSAFGLDLYVRVAASELVVESNVITNKRRKHMVLAVALSAVVSVMLILGLVSWFIIFKSNRIKAWEAENQVRVRRDESLDYDLELPLFEMTIIEAATDNFSVANKIGEGGFGSVYKGRLQSGEEVAIKRLEESSGQGVQEFKNEVIFISQLQHRNPFKLLGCCIKWEERMLVYEYMPNRSLDYLIFDEKKRSSLNWRKSGYMSPEYAIDGHFSIKSDVFSFGVLLLEILSGKKTKAFSSRPQPKSPWSCVEALERRKGPGVDGSTT</sequence>
<keyword evidence="2" id="KW-0723">Serine/threonine-protein kinase</keyword>
<feature type="binding site" evidence="12">
    <location>
        <position position="344"/>
    </location>
    <ligand>
        <name>ATP</name>
        <dbReference type="ChEBI" id="CHEBI:30616"/>
    </ligand>
</feature>
<keyword evidence="13" id="KW-0472">Membrane</keyword>
<dbReference type="PANTHER" id="PTHR32444">
    <property type="entry name" value="BULB-TYPE LECTIN DOMAIN-CONTAINING PROTEIN"/>
    <property type="match status" value="1"/>
</dbReference>
<name>A0AAD7PUI8_QUISA</name>
<dbReference type="InterPro" id="IPR001245">
    <property type="entry name" value="Ser-Thr/Tyr_kinase_cat_dom"/>
</dbReference>
<keyword evidence="13" id="KW-0812">Transmembrane</keyword>
<evidence type="ECO:0000256" key="3">
    <source>
        <dbReference type="ARBA" id="ARBA00022679"/>
    </source>
</evidence>
<evidence type="ECO:0000256" key="6">
    <source>
        <dbReference type="ARBA" id="ARBA00022777"/>
    </source>
</evidence>
<dbReference type="PROSITE" id="PS50011">
    <property type="entry name" value="PROTEIN_KINASE_DOM"/>
    <property type="match status" value="1"/>
</dbReference>
<dbReference type="Gene3D" id="3.30.200.20">
    <property type="entry name" value="Phosphorylase Kinase, domain 1"/>
    <property type="match status" value="1"/>
</dbReference>
<evidence type="ECO:0000256" key="13">
    <source>
        <dbReference type="SAM" id="Phobius"/>
    </source>
</evidence>
<evidence type="ECO:0000256" key="12">
    <source>
        <dbReference type="PROSITE-ProRule" id="PRU10141"/>
    </source>
</evidence>
<keyword evidence="4" id="KW-0732">Signal</keyword>
<evidence type="ECO:0000313" key="17">
    <source>
        <dbReference type="Proteomes" id="UP001163823"/>
    </source>
</evidence>
<keyword evidence="8" id="KW-1015">Disulfide bond</keyword>
<dbReference type="PROSITE" id="PS50927">
    <property type="entry name" value="BULB_LECTIN"/>
    <property type="match status" value="1"/>
</dbReference>
<evidence type="ECO:0000256" key="1">
    <source>
        <dbReference type="ARBA" id="ARBA00012513"/>
    </source>
</evidence>
<dbReference type="InterPro" id="IPR000858">
    <property type="entry name" value="S_locus_glycoprot_dom"/>
</dbReference>
<dbReference type="Gene3D" id="1.10.510.10">
    <property type="entry name" value="Transferase(Phosphotransferase) domain 1"/>
    <property type="match status" value="1"/>
</dbReference>
<evidence type="ECO:0000259" key="14">
    <source>
        <dbReference type="PROSITE" id="PS50011"/>
    </source>
</evidence>
<dbReference type="KEGG" id="qsa:O6P43_012533"/>
<evidence type="ECO:0000256" key="11">
    <source>
        <dbReference type="ARBA" id="ARBA00048679"/>
    </source>
</evidence>
<evidence type="ECO:0000256" key="2">
    <source>
        <dbReference type="ARBA" id="ARBA00022527"/>
    </source>
</evidence>
<evidence type="ECO:0000256" key="10">
    <source>
        <dbReference type="ARBA" id="ARBA00047899"/>
    </source>
</evidence>
<gene>
    <name evidence="16" type="ORF">O6P43_012533</name>
</gene>
<dbReference type="AlphaFoldDB" id="A0AAD7PUI8"/>
<dbReference type="GO" id="GO:0004674">
    <property type="term" value="F:protein serine/threonine kinase activity"/>
    <property type="evidence" value="ECO:0007669"/>
    <property type="project" value="UniProtKB-KW"/>
</dbReference>
<keyword evidence="9" id="KW-0325">Glycoprotein</keyword>
<dbReference type="InterPro" id="IPR017441">
    <property type="entry name" value="Protein_kinase_ATP_BS"/>
</dbReference>
<dbReference type="SUPFAM" id="SSF51110">
    <property type="entry name" value="alpha-D-mannose-specific plant lectins"/>
    <property type="match status" value="1"/>
</dbReference>
<dbReference type="Proteomes" id="UP001163823">
    <property type="component" value="Chromosome 5"/>
</dbReference>
<evidence type="ECO:0000259" key="15">
    <source>
        <dbReference type="PROSITE" id="PS50927"/>
    </source>
</evidence>
<dbReference type="SUPFAM" id="SSF56112">
    <property type="entry name" value="Protein kinase-like (PK-like)"/>
    <property type="match status" value="1"/>
</dbReference>
<dbReference type="InterPro" id="IPR011009">
    <property type="entry name" value="Kinase-like_dom_sf"/>
</dbReference>
<comment type="catalytic activity">
    <reaction evidence="11">
        <text>L-seryl-[protein] + ATP = O-phospho-L-seryl-[protein] + ADP + H(+)</text>
        <dbReference type="Rhea" id="RHEA:17989"/>
        <dbReference type="Rhea" id="RHEA-COMP:9863"/>
        <dbReference type="Rhea" id="RHEA-COMP:11604"/>
        <dbReference type="ChEBI" id="CHEBI:15378"/>
        <dbReference type="ChEBI" id="CHEBI:29999"/>
        <dbReference type="ChEBI" id="CHEBI:30616"/>
        <dbReference type="ChEBI" id="CHEBI:83421"/>
        <dbReference type="ChEBI" id="CHEBI:456216"/>
        <dbReference type="EC" id="2.7.11.1"/>
    </reaction>
</comment>
<dbReference type="Pfam" id="PF01453">
    <property type="entry name" value="B_lectin"/>
    <property type="match status" value="1"/>
</dbReference>
<dbReference type="EMBL" id="JARAOO010000005">
    <property type="protein sequence ID" value="KAJ7968428.1"/>
    <property type="molecule type" value="Genomic_DNA"/>
</dbReference>
<keyword evidence="7 12" id="KW-0067">ATP-binding</keyword>
<dbReference type="InterPro" id="IPR036426">
    <property type="entry name" value="Bulb-type_lectin_dom_sf"/>
</dbReference>
<feature type="domain" description="Protein kinase" evidence="14">
    <location>
        <begin position="316"/>
        <end position="482"/>
    </location>
</feature>
<keyword evidence="3" id="KW-0808">Transferase</keyword>
<dbReference type="Pfam" id="PF00954">
    <property type="entry name" value="S_locus_glycop"/>
    <property type="match status" value="1"/>
</dbReference>
<dbReference type="InterPro" id="IPR001480">
    <property type="entry name" value="Bulb-type_lectin_dom"/>
</dbReference>
<evidence type="ECO:0000256" key="7">
    <source>
        <dbReference type="ARBA" id="ARBA00022840"/>
    </source>
</evidence>